<keyword evidence="1" id="KW-0723">Serine/threonine-protein kinase</keyword>
<dbReference type="EMBL" id="BMAW01111966">
    <property type="protein sequence ID" value="GFT50462.1"/>
    <property type="molecule type" value="Genomic_DNA"/>
</dbReference>
<dbReference type="AlphaFoldDB" id="A0A8X6P4V7"/>
<dbReference type="SMART" id="SM00220">
    <property type="entry name" value="S_TKc"/>
    <property type="match status" value="1"/>
</dbReference>
<keyword evidence="8" id="KW-1185">Reference proteome</keyword>
<feature type="domain" description="Protein kinase" evidence="6">
    <location>
        <begin position="1"/>
        <end position="191"/>
    </location>
</feature>
<keyword evidence="2" id="KW-0808">Transferase</keyword>
<dbReference type="Gene3D" id="1.10.510.10">
    <property type="entry name" value="Transferase(Phosphotransferase) domain 1"/>
    <property type="match status" value="1"/>
</dbReference>
<dbReference type="GO" id="GO:0005524">
    <property type="term" value="F:ATP binding"/>
    <property type="evidence" value="ECO:0007669"/>
    <property type="project" value="UniProtKB-KW"/>
</dbReference>
<evidence type="ECO:0000256" key="1">
    <source>
        <dbReference type="ARBA" id="ARBA00022527"/>
    </source>
</evidence>
<dbReference type="Gene3D" id="3.30.200.20">
    <property type="entry name" value="Phosphorylase Kinase, domain 1"/>
    <property type="match status" value="1"/>
</dbReference>
<evidence type="ECO:0000313" key="8">
    <source>
        <dbReference type="Proteomes" id="UP000887013"/>
    </source>
</evidence>
<dbReference type="Proteomes" id="UP000887013">
    <property type="component" value="Unassembled WGS sequence"/>
</dbReference>
<protein>
    <submittedName>
        <fullName evidence="7">Rhodopsin kinase GRK1</fullName>
    </submittedName>
</protein>
<evidence type="ECO:0000313" key="7">
    <source>
        <dbReference type="EMBL" id="GFT50462.1"/>
    </source>
</evidence>
<dbReference type="GO" id="GO:0004674">
    <property type="term" value="F:protein serine/threonine kinase activity"/>
    <property type="evidence" value="ECO:0007669"/>
    <property type="project" value="UniProtKB-KW"/>
</dbReference>
<evidence type="ECO:0000256" key="2">
    <source>
        <dbReference type="ARBA" id="ARBA00022679"/>
    </source>
</evidence>
<sequence length="231" mass="26938">KYFITKYLPMKPLRRFVKTHKVLQTSVARILTIQIVSAIHYIHSKEIFLRDVSSENIFITSEGKAKISCFKHSTNDKTSQGLHGHFFYQALEVISGEVYDSTADWFSLGVCLYEMVMGHTPLENHCWRHNIEFRSLDSYGKIVVLLNCTYYIPQVFPEDLKQALEGLLSKDPTKRLGYKDDWNTFKNHPFFSRIDWKALEKGILTAALPHREEVLSRNKFKISPPQSRFTF</sequence>
<gene>
    <name evidence="7" type="primary">GRK1</name>
    <name evidence="7" type="ORF">NPIL_574271</name>
</gene>
<name>A0A8X6P4V7_NEPPI</name>
<feature type="non-terminal residue" evidence="7">
    <location>
        <position position="1"/>
    </location>
</feature>
<dbReference type="Pfam" id="PF00069">
    <property type="entry name" value="Pkinase"/>
    <property type="match status" value="1"/>
</dbReference>
<dbReference type="PROSITE" id="PS50011">
    <property type="entry name" value="PROTEIN_KINASE_DOM"/>
    <property type="match status" value="1"/>
</dbReference>
<dbReference type="PANTHER" id="PTHR24351">
    <property type="entry name" value="RIBOSOMAL PROTEIN S6 KINASE"/>
    <property type="match status" value="1"/>
</dbReference>
<proteinExistence type="predicted"/>
<evidence type="ECO:0000259" key="6">
    <source>
        <dbReference type="PROSITE" id="PS50011"/>
    </source>
</evidence>
<keyword evidence="4 7" id="KW-0418">Kinase</keyword>
<evidence type="ECO:0000256" key="3">
    <source>
        <dbReference type="ARBA" id="ARBA00022741"/>
    </source>
</evidence>
<dbReference type="OrthoDB" id="6494372at2759"/>
<comment type="caution">
    <text evidence="7">The sequence shown here is derived from an EMBL/GenBank/DDBJ whole genome shotgun (WGS) entry which is preliminary data.</text>
</comment>
<accession>A0A8X6P4V7</accession>
<organism evidence="7 8">
    <name type="scientific">Nephila pilipes</name>
    <name type="common">Giant wood spider</name>
    <name type="synonym">Nephila maculata</name>
    <dbReference type="NCBI Taxonomy" id="299642"/>
    <lineage>
        <taxon>Eukaryota</taxon>
        <taxon>Metazoa</taxon>
        <taxon>Ecdysozoa</taxon>
        <taxon>Arthropoda</taxon>
        <taxon>Chelicerata</taxon>
        <taxon>Arachnida</taxon>
        <taxon>Araneae</taxon>
        <taxon>Araneomorphae</taxon>
        <taxon>Entelegynae</taxon>
        <taxon>Araneoidea</taxon>
        <taxon>Nephilidae</taxon>
        <taxon>Nephila</taxon>
    </lineage>
</organism>
<keyword evidence="5" id="KW-0067">ATP-binding</keyword>
<dbReference type="InterPro" id="IPR011009">
    <property type="entry name" value="Kinase-like_dom_sf"/>
</dbReference>
<evidence type="ECO:0000256" key="5">
    <source>
        <dbReference type="ARBA" id="ARBA00022840"/>
    </source>
</evidence>
<evidence type="ECO:0000256" key="4">
    <source>
        <dbReference type="ARBA" id="ARBA00022777"/>
    </source>
</evidence>
<reference evidence="7" key="1">
    <citation type="submission" date="2020-08" db="EMBL/GenBank/DDBJ databases">
        <title>Multicomponent nature underlies the extraordinary mechanical properties of spider dragline silk.</title>
        <authorList>
            <person name="Kono N."/>
            <person name="Nakamura H."/>
            <person name="Mori M."/>
            <person name="Yoshida Y."/>
            <person name="Ohtoshi R."/>
            <person name="Malay A.D."/>
            <person name="Moran D.A.P."/>
            <person name="Tomita M."/>
            <person name="Numata K."/>
            <person name="Arakawa K."/>
        </authorList>
    </citation>
    <scope>NUCLEOTIDE SEQUENCE</scope>
</reference>
<dbReference type="SUPFAM" id="SSF56112">
    <property type="entry name" value="Protein kinase-like (PK-like)"/>
    <property type="match status" value="1"/>
</dbReference>
<keyword evidence="3" id="KW-0547">Nucleotide-binding</keyword>
<dbReference type="InterPro" id="IPR000719">
    <property type="entry name" value="Prot_kinase_dom"/>
</dbReference>